<feature type="domain" description="Cytochrome c" evidence="6">
    <location>
        <begin position="48"/>
        <end position="151"/>
    </location>
</feature>
<dbReference type="InterPro" id="IPR014353">
    <property type="entry name" value="Membr-bd_ADH_cyt_c"/>
</dbReference>
<dbReference type="SUPFAM" id="SSF46626">
    <property type="entry name" value="Cytochrome c"/>
    <property type="match status" value="3"/>
</dbReference>
<dbReference type="PROSITE" id="PS51007">
    <property type="entry name" value="CYTC"/>
    <property type="match status" value="3"/>
</dbReference>
<dbReference type="RefSeq" id="WP_114343055.1">
    <property type="nucleotide sequence ID" value="NZ_QFWQ01000006.1"/>
</dbReference>
<feature type="domain" description="Cytochrome c" evidence="6">
    <location>
        <begin position="193"/>
        <end position="303"/>
    </location>
</feature>
<evidence type="ECO:0000256" key="5">
    <source>
        <dbReference type="PIRSR" id="PIRSR000018-51"/>
    </source>
</evidence>
<sequence>MKWWRRGWWVPALLAAVVLGWLYFGRADLTAASPAQREADAAALHDPALIARGEYLATAGDCAACHTARDGQRYAGGRSLGTPFGDVPAPNITPDPETGIGQWSFDDFWRALHEGKGRQGELLYPVFSYTSFTRVSRADALAIFAYLKSLPPVQRPDTALGLAFPYNVRSSLLAWRALYFKPGVFQPDPAKSDQWNRGAYLVQGLGHCNECHTTRDSFGGIAQDRHLTGGRIPQLDWYAPDLSTRPGGGLEGWSAQDIVDLLKTGQSAKGTAFGPMADVVRNSTQHLSAADLQAVAVYLQSLPPRAPAAAVPFVQAGSHEQGGKLYAQRCADCHGKDGRGVAGVYPPLDGNTSVTEPTGINAIRSVLLGGFAPATAGNPQPYSMPPFAQQLGDADVAAVVGYIRQSWSNKAAAVQPADVGKYRNTPSD</sequence>
<feature type="binding site" description="covalent" evidence="4">
    <location>
        <position position="208"/>
    </location>
    <ligand>
        <name>heme c</name>
        <dbReference type="ChEBI" id="CHEBI:61717"/>
        <label>2</label>
    </ligand>
</feature>
<dbReference type="PANTHER" id="PTHR35008:SF4">
    <property type="entry name" value="BLL4482 PROTEIN"/>
    <property type="match status" value="1"/>
</dbReference>
<keyword evidence="3 5" id="KW-0408">Iron</keyword>
<evidence type="ECO:0000259" key="6">
    <source>
        <dbReference type="PROSITE" id="PS51007"/>
    </source>
</evidence>
<feature type="binding site" description="axial binding residue" evidence="5">
    <location>
        <position position="66"/>
    </location>
    <ligand>
        <name>heme c</name>
        <dbReference type="ChEBI" id="CHEBI:61717"/>
        <label>1</label>
    </ligand>
    <ligandPart>
        <name>Fe</name>
        <dbReference type="ChEBI" id="CHEBI:18248"/>
    </ligandPart>
</feature>
<dbReference type="GO" id="GO:0016614">
    <property type="term" value="F:oxidoreductase activity, acting on CH-OH group of donors"/>
    <property type="evidence" value="ECO:0007669"/>
    <property type="project" value="InterPro"/>
</dbReference>
<dbReference type="InterPro" id="IPR051459">
    <property type="entry name" value="Cytochrome_c-type_DH"/>
</dbReference>
<evidence type="ECO:0000256" key="1">
    <source>
        <dbReference type="ARBA" id="ARBA00022617"/>
    </source>
</evidence>
<evidence type="ECO:0000256" key="2">
    <source>
        <dbReference type="ARBA" id="ARBA00022723"/>
    </source>
</evidence>
<evidence type="ECO:0000313" key="7">
    <source>
        <dbReference type="EMBL" id="RCS29492.1"/>
    </source>
</evidence>
<dbReference type="EMBL" id="QFWQ01000006">
    <property type="protein sequence ID" value="RCS29492.1"/>
    <property type="molecule type" value="Genomic_DNA"/>
</dbReference>
<comment type="cofactor">
    <cofactor evidence="4">
        <name>heme c</name>
        <dbReference type="ChEBI" id="CHEBI:61717"/>
    </cofactor>
    <text evidence="4">Binds 3 heme c groups covalently per subunit.</text>
</comment>
<dbReference type="PIRSF" id="PIRSF000018">
    <property type="entry name" value="Mb_ADH_cyt_c"/>
    <property type="match status" value="1"/>
</dbReference>
<dbReference type="GO" id="GO:0009055">
    <property type="term" value="F:electron transfer activity"/>
    <property type="evidence" value="ECO:0007669"/>
    <property type="project" value="InterPro"/>
</dbReference>
<feature type="binding site" description="covalent" evidence="4">
    <location>
        <position position="333"/>
    </location>
    <ligand>
        <name>heme c</name>
        <dbReference type="ChEBI" id="CHEBI:61717"/>
        <label>3</label>
    </ligand>
</feature>
<keyword evidence="2 5" id="KW-0479">Metal-binding</keyword>
<keyword evidence="8" id="KW-1185">Reference proteome</keyword>
<dbReference type="GO" id="GO:0005506">
    <property type="term" value="F:iron ion binding"/>
    <property type="evidence" value="ECO:0007669"/>
    <property type="project" value="InterPro"/>
</dbReference>
<dbReference type="InterPro" id="IPR009056">
    <property type="entry name" value="Cyt_c-like_dom"/>
</dbReference>
<dbReference type="AlphaFoldDB" id="A0A368KC43"/>
<name>A0A368KC43_9GAMM</name>
<evidence type="ECO:0000256" key="3">
    <source>
        <dbReference type="ARBA" id="ARBA00023004"/>
    </source>
</evidence>
<dbReference type="Pfam" id="PF00034">
    <property type="entry name" value="Cytochrom_C"/>
    <property type="match status" value="2"/>
</dbReference>
<organism evidence="7 8">
    <name type="scientific">Rhodanobacter denitrificans</name>
    <dbReference type="NCBI Taxonomy" id="666685"/>
    <lineage>
        <taxon>Bacteria</taxon>
        <taxon>Pseudomonadati</taxon>
        <taxon>Pseudomonadota</taxon>
        <taxon>Gammaproteobacteria</taxon>
        <taxon>Lysobacterales</taxon>
        <taxon>Rhodanobacteraceae</taxon>
        <taxon>Rhodanobacter</taxon>
    </lineage>
</organism>
<feature type="binding site" description="axial binding residue" evidence="5">
    <location>
        <position position="212"/>
    </location>
    <ligand>
        <name>heme c</name>
        <dbReference type="ChEBI" id="CHEBI:61717"/>
        <label>2</label>
    </ligand>
    <ligandPart>
        <name>Fe</name>
        <dbReference type="ChEBI" id="CHEBI:18248"/>
    </ligandPart>
</feature>
<dbReference type="PANTHER" id="PTHR35008">
    <property type="entry name" value="BLL4482 PROTEIN-RELATED"/>
    <property type="match status" value="1"/>
</dbReference>
<reference evidence="7 8" key="1">
    <citation type="submission" date="2018-05" db="EMBL/GenBank/DDBJ databases">
        <title>Draft genome sequence of Rhodanobacter denitrificans Yn1 isolated from gold copper mine.</title>
        <authorList>
            <person name="Yang N."/>
            <person name="Mazhar H.S."/>
            <person name="Rensing C."/>
        </authorList>
    </citation>
    <scope>NUCLEOTIDE SEQUENCE [LARGE SCALE GENOMIC DNA]</scope>
    <source>
        <strain evidence="7 8">Yn1</strain>
    </source>
</reference>
<feature type="binding site" description="axial binding residue" evidence="5">
    <location>
        <position position="334"/>
    </location>
    <ligand>
        <name>heme c</name>
        <dbReference type="ChEBI" id="CHEBI:61717"/>
        <label>3</label>
    </ligand>
    <ligandPart>
        <name>Fe</name>
        <dbReference type="ChEBI" id="CHEBI:18248"/>
    </ligandPart>
</feature>
<keyword evidence="1 4" id="KW-0349">Heme</keyword>
<proteinExistence type="predicted"/>
<accession>A0A368KC43</accession>
<feature type="domain" description="Cytochrome c" evidence="6">
    <location>
        <begin position="317"/>
        <end position="407"/>
    </location>
</feature>
<dbReference type="InterPro" id="IPR036909">
    <property type="entry name" value="Cyt_c-like_dom_sf"/>
</dbReference>
<feature type="binding site" description="covalent" evidence="4">
    <location>
        <position position="65"/>
    </location>
    <ligand>
        <name>heme c</name>
        <dbReference type="ChEBI" id="CHEBI:61717"/>
        <label>1</label>
    </ligand>
</feature>
<evidence type="ECO:0000256" key="4">
    <source>
        <dbReference type="PIRSR" id="PIRSR000018-50"/>
    </source>
</evidence>
<evidence type="ECO:0000313" key="8">
    <source>
        <dbReference type="Proteomes" id="UP000252387"/>
    </source>
</evidence>
<feature type="binding site" description="covalent" evidence="4">
    <location>
        <position position="211"/>
    </location>
    <ligand>
        <name>heme c</name>
        <dbReference type="ChEBI" id="CHEBI:61717"/>
        <label>2</label>
    </ligand>
</feature>
<dbReference type="GO" id="GO:0016020">
    <property type="term" value="C:membrane"/>
    <property type="evidence" value="ECO:0007669"/>
    <property type="project" value="InterPro"/>
</dbReference>
<dbReference type="GO" id="GO:0020037">
    <property type="term" value="F:heme binding"/>
    <property type="evidence" value="ECO:0007669"/>
    <property type="project" value="InterPro"/>
</dbReference>
<protein>
    <submittedName>
        <fullName evidence="7">Cytochrome c</fullName>
    </submittedName>
</protein>
<dbReference type="Gene3D" id="1.10.760.10">
    <property type="entry name" value="Cytochrome c-like domain"/>
    <property type="match status" value="2"/>
</dbReference>
<feature type="binding site" description="covalent" evidence="4">
    <location>
        <position position="62"/>
    </location>
    <ligand>
        <name>heme c</name>
        <dbReference type="ChEBI" id="CHEBI:61717"/>
        <label>1</label>
    </ligand>
</feature>
<comment type="caution">
    <text evidence="7">The sequence shown here is derived from an EMBL/GenBank/DDBJ whole genome shotgun (WGS) entry which is preliminary data.</text>
</comment>
<gene>
    <name evidence="7" type="ORF">DEO45_09955</name>
</gene>
<dbReference type="Proteomes" id="UP000252387">
    <property type="component" value="Unassembled WGS sequence"/>
</dbReference>
<dbReference type="OrthoDB" id="9811281at2"/>
<feature type="binding site" description="covalent" evidence="4">
    <location>
        <position position="330"/>
    </location>
    <ligand>
        <name>heme c</name>
        <dbReference type="ChEBI" id="CHEBI:61717"/>
        <label>3</label>
    </ligand>
</feature>